<reference evidence="4" key="1">
    <citation type="submission" date="2020-12" db="EMBL/GenBank/DDBJ databases">
        <title>Bacterial taxonomy.</title>
        <authorList>
            <person name="Pan X."/>
        </authorList>
    </citation>
    <scope>NUCLEOTIDE SEQUENCE</scope>
    <source>
        <strain evidence="4">B2012</strain>
    </source>
</reference>
<dbReference type="RefSeq" id="WP_211110160.1">
    <property type="nucleotide sequence ID" value="NZ_JAEKJA010000006.1"/>
</dbReference>
<dbReference type="Proteomes" id="UP000609531">
    <property type="component" value="Unassembled WGS sequence"/>
</dbReference>
<dbReference type="GO" id="GO:0052621">
    <property type="term" value="F:diguanylate cyclase activity"/>
    <property type="evidence" value="ECO:0007669"/>
    <property type="project" value="UniProtKB-EC"/>
</dbReference>
<sequence length="413" mass="45186">MVDVLLILAQVGVYYGAMLALFRMRATLGIGTFFCALCALTFAETYLAMNVLVTVGGLTYSPGSVLLFAGKLPLLLLVYIREDAQTVRQPIYGLLIGNLLIVVLAVLITWQEPGGGGAIDEAMSAIASSAWLSAWGTFLLFVDCIAIILLYERISRHRRLPLFLRLWITVSLVLAADHVAFFTALNIYFGVPMSAGVGGMVGKLVSAGLYCAILWGYLRFTENGEAGDFSRPRLVDVFEVLTYRQRFEALEMASRIDVLTGARTRLAFTEEVPRYVQRALENGTSLGVLVVDLDRFKQVNDTYGHSAGDLALVFFVDVMTNAVDGTDLIYRVGGDEFAIILLGQKEGGTARVAEELQHAIREARMEEPPGSVSASIGWASLRGDGYTLKELVDVADRRLYEEKARCGIDLSHA</sequence>
<feature type="transmembrane region" description="Helical" evidence="2">
    <location>
        <begin position="163"/>
        <end position="189"/>
    </location>
</feature>
<evidence type="ECO:0000313" key="5">
    <source>
        <dbReference type="Proteomes" id="UP000609531"/>
    </source>
</evidence>
<organism evidence="4 5">
    <name type="scientific">Acuticoccus mangrovi</name>
    <dbReference type="NCBI Taxonomy" id="2796142"/>
    <lineage>
        <taxon>Bacteria</taxon>
        <taxon>Pseudomonadati</taxon>
        <taxon>Pseudomonadota</taxon>
        <taxon>Alphaproteobacteria</taxon>
        <taxon>Hyphomicrobiales</taxon>
        <taxon>Amorphaceae</taxon>
        <taxon>Acuticoccus</taxon>
    </lineage>
</organism>
<protein>
    <recommendedName>
        <fullName evidence="1">diguanylate cyclase</fullName>
        <ecNumber evidence="1">2.7.7.65</ecNumber>
    </recommendedName>
</protein>
<dbReference type="PANTHER" id="PTHR45138">
    <property type="entry name" value="REGULATORY COMPONENTS OF SENSORY TRANSDUCTION SYSTEM"/>
    <property type="match status" value="1"/>
</dbReference>
<gene>
    <name evidence="4" type="ORF">JCR33_08390</name>
</gene>
<evidence type="ECO:0000256" key="2">
    <source>
        <dbReference type="SAM" id="Phobius"/>
    </source>
</evidence>
<dbReference type="Gene3D" id="3.30.70.270">
    <property type="match status" value="1"/>
</dbReference>
<feature type="transmembrane region" description="Helical" evidence="2">
    <location>
        <begin position="6"/>
        <end position="22"/>
    </location>
</feature>
<keyword evidence="5" id="KW-1185">Reference proteome</keyword>
<comment type="caution">
    <text evidence="4">The sequence shown here is derived from an EMBL/GenBank/DDBJ whole genome shotgun (WGS) entry which is preliminary data.</text>
</comment>
<name>A0A934IFI0_9HYPH</name>
<dbReference type="GO" id="GO:0043709">
    <property type="term" value="P:cell adhesion involved in single-species biofilm formation"/>
    <property type="evidence" value="ECO:0007669"/>
    <property type="project" value="TreeGrafter"/>
</dbReference>
<feature type="transmembrane region" description="Helical" evidence="2">
    <location>
        <begin position="130"/>
        <end position="151"/>
    </location>
</feature>
<keyword evidence="2" id="KW-1133">Transmembrane helix</keyword>
<feature type="transmembrane region" description="Helical" evidence="2">
    <location>
        <begin position="60"/>
        <end position="79"/>
    </location>
</feature>
<dbReference type="SUPFAM" id="SSF55073">
    <property type="entry name" value="Nucleotide cyclase"/>
    <property type="match status" value="1"/>
</dbReference>
<dbReference type="PANTHER" id="PTHR45138:SF6">
    <property type="entry name" value="DIGUANYLATE CYCLASE DGCN"/>
    <property type="match status" value="1"/>
</dbReference>
<dbReference type="GO" id="GO:1902201">
    <property type="term" value="P:negative regulation of bacterial-type flagellum-dependent cell motility"/>
    <property type="evidence" value="ECO:0007669"/>
    <property type="project" value="TreeGrafter"/>
</dbReference>
<dbReference type="PROSITE" id="PS50887">
    <property type="entry name" value="GGDEF"/>
    <property type="match status" value="1"/>
</dbReference>
<evidence type="ECO:0000256" key="1">
    <source>
        <dbReference type="ARBA" id="ARBA00012528"/>
    </source>
</evidence>
<feature type="domain" description="GGDEF" evidence="3">
    <location>
        <begin position="284"/>
        <end position="413"/>
    </location>
</feature>
<dbReference type="SMART" id="SM00267">
    <property type="entry name" value="GGDEF"/>
    <property type="match status" value="1"/>
</dbReference>
<feature type="transmembrane region" description="Helical" evidence="2">
    <location>
        <begin position="195"/>
        <end position="218"/>
    </location>
</feature>
<dbReference type="InterPro" id="IPR048533">
    <property type="entry name" value="VUPS"/>
</dbReference>
<dbReference type="InterPro" id="IPR000160">
    <property type="entry name" value="GGDEF_dom"/>
</dbReference>
<keyword evidence="2" id="KW-0472">Membrane</keyword>
<accession>A0A934IFI0</accession>
<dbReference type="CDD" id="cd01949">
    <property type="entry name" value="GGDEF"/>
    <property type="match status" value="1"/>
</dbReference>
<dbReference type="EC" id="2.7.7.65" evidence="1"/>
<feature type="transmembrane region" description="Helical" evidence="2">
    <location>
        <begin position="91"/>
        <end position="110"/>
    </location>
</feature>
<dbReference type="InterPro" id="IPR043128">
    <property type="entry name" value="Rev_trsase/Diguanyl_cyclase"/>
</dbReference>
<dbReference type="AlphaFoldDB" id="A0A934IFI0"/>
<dbReference type="InterPro" id="IPR050469">
    <property type="entry name" value="Diguanylate_Cyclase"/>
</dbReference>
<dbReference type="Pfam" id="PF00990">
    <property type="entry name" value="GGDEF"/>
    <property type="match status" value="1"/>
</dbReference>
<dbReference type="EMBL" id="JAEKJA010000006">
    <property type="protein sequence ID" value="MBJ3775699.1"/>
    <property type="molecule type" value="Genomic_DNA"/>
</dbReference>
<evidence type="ECO:0000313" key="4">
    <source>
        <dbReference type="EMBL" id="MBJ3775699.1"/>
    </source>
</evidence>
<evidence type="ECO:0000259" key="3">
    <source>
        <dbReference type="PROSITE" id="PS50887"/>
    </source>
</evidence>
<dbReference type="GO" id="GO:0005886">
    <property type="term" value="C:plasma membrane"/>
    <property type="evidence" value="ECO:0007669"/>
    <property type="project" value="TreeGrafter"/>
</dbReference>
<dbReference type="InterPro" id="IPR029787">
    <property type="entry name" value="Nucleotide_cyclase"/>
</dbReference>
<proteinExistence type="predicted"/>
<dbReference type="Pfam" id="PF20973">
    <property type="entry name" value="VUPS"/>
    <property type="match status" value="1"/>
</dbReference>
<keyword evidence="2" id="KW-0812">Transmembrane</keyword>
<dbReference type="NCBIfam" id="TIGR00254">
    <property type="entry name" value="GGDEF"/>
    <property type="match status" value="1"/>
</dbReference>
<feature type="transmembrane region" description="Helical" evidence="2">
    <location>
        <begin position="29"/>
        <end position="48"/>
    </location>
</feature>